<dbReference type="GO" id="GO:0016798">
    <property type="term" value="F:hydrolase activity, acting on glycosyl bonds"/>
    <property type="evidence" value="ECO:0007669"/>
    <property type="project" value="UniProtKB-KW"/>
</dbReference>
<gene>
    <name evidence="6" type="ORF">N801_17375</name>
</gene>
<feature type="chain" id="PRO_5039141780" description="Fibronectin type-III domain-containing protein" evidence="4">
    <location>
        <begin position="30"/>
        <end position="1569"/>
    </location>
</feature>
<dbReference type="InterPro" id="IPR011706">
    <property type="entry name" value="Cu-oxidase_C"/>
</dbReference>
<comment type="caution">
    <text evidence="6">The sequence shown here is derived from an EMBL/GenBank/DDBJ whole genome shotgun (WGS) entry which is preliminary data.</text>
</comment>
<dbReference type="InterPro" id="IPR036116">
    <property type="entry name" value="FN3_sf"/>
</dbReference>
<keyword evidence="2" id="KW-0378">Hydrolase</keyword>
<accession>A0A0A0JZ45</accession>
<dbReference type="Gene3D" id="2.60.40.10">
    <property type="entry name" value="Immunoglobulins"/>
    <property type="match status" value="3"/>
</dbReference>
<keyword evidence="4" id="KW-0732">Signal</keyword>
<dbReference type="InterPro" id="IPR003961">
    <property type="entry name" value="FN3_dom"/>
</dbReference>
<evidence type="ECO:0000259" key="5">
    <source>
        <dbReference type="PROSITE" id="PS50853"/>
    </source>
</evidence>
<dbReference type="SUPFAM" id="SSF49503">
    <property type="entry name" value="Cupredoxins"/>
    <property type="match status" value="3"/>
</dbReference>
<dbReference type="InterPro" id="IPR008972">
    <property type="entry name" value="Cupredoxin"/>
</dbReference>
<dbReference type="InterPro" id="IPR013783">
    <property type="entry name" value="Ig-like_fold"/>
</dbReference>
<keyword evidence="2" id="KW-0326">Glycosidase</keyword>
<dbReference type="STRING" id="1385519.N801_17375"/>
<dbReference type="SMART" id="SM00060">
    <property type="entry name" value="FN3"/>
    <property type="match status" value="3"/>
</dbReference>
<name>A0A0A0JZ45_9MICO</name>
<reference evidence="6 7" key="1">
    <citation type="submission" date="2013-08" db="EMBL/GenBank/DDBJ databases">
        <title>The genome sequence of Knoellia aerolata.</title>
        <authorList>
            <person name="Zhu W."/>
            <person name="Wang G."/>
        </authorList>
    </citation>
    <scope>NUCLEOTIDE SEQUENCE [LARGE SCALE GENOMIC DNA]</scope>
    <source>
        <strain evidence="6 7">DSM 18566</strain>
    </source>
</reference>
<dbReference type="Pfam" id="PF07731">
    <property type="entry name" value="Cu-oxidase_2"/>
    <property type="match status" value="1"/>
</dbReference>
<dbReference type="PANTHER" id="PTHR48267:SF1">
    <property type="entry name" value="BILIRUBIN OXIDASE"/>
    <property type="match status" value="1"/>
</dbReference>
<comment type="similarity">
    <text evidence="1">Belongs to the multicopper oxidase family.</text>
</comment>
<evidence type="ECO:0000256" key="3">
    <source>
        <dbReference type="ARBA" id="ARBA00023326"/>
    </source>
</evidence>
<dbReference type="PROSITE" id="PS50853">
    <property type="entry name" value="FN3"/>
    <property type="match status" value="1"/>
</dbReference>
<feature type="domain" description="Fibronectin type-III" evidence="5">
    <location>
        <begin position="1383"/>
        <end position="1480"/>
    </location>
</feature>
<dbReference type="InterPro" id="IPR045087">
    <property type="entry name" value="Cu-oxidase_fam"/>
</dbReference>
<keyword evidence="7" id="KW-1185">Reference proteome</keyword>
<proteinExistence type="inferred from homology"/>
<dbReference type="EMBL" id="AVPL01000005">
    <property type="protein sequence ID" value="KGN42433.1"/>
    <property type="molecule type" value="Genomic_DNA"/>
</dbReference>
<dbReference type="Proteomes" id="UP000030013">
    <property type="component" value="Unassembled WGS sequence"/>
</dbReference>
<protein>
    <recommendedName>
        <fullName evidence="5">Fibronectin type-III domain-containing protein</fullName>
    </recommendedName>
</protein>
<evidence type="ECO:0000256" key="1">
    <source>
        <dbReference type="ARBA" id="ARBA00010609"/>
    </source>
</evidence>
<dbReference type="GO" id="GO:0016491">
    <property type="term" value="F:oxidoreductase activity"/>
    <property type="evidence" value="ECO:0007669"/>
    <property type="project" value="InterPro"/>
</dbReference>
<dbReference type="PANTHER" id="PTHR48267">
    <property type="entry name" value="CUPREDOXIN SUPERFAMILY PROTEIN"/>
    <property type="match status" value="1"/>
</dbReference>
<evidence type="ECO:0000256" key="2">
    <source>
        <dbReference type="ARBA" id="ARBA00023295"/>
    </source>
</evidence>
<evidence type="ECO:0000313" key="7">
    <source>
        <dbReference type="Proteomes" id="UP000030013"/>
    </source>
</evidence>
<keyword evidence="3" id="KW-0119">Carbohydrate metabolism</keyword>
<evidence type="ECO:0000313" key="6">
    <source>
        <dbReference type="EMBL" id="KGN42433.1"/>
    </source>
</evidence>
<dbReference type="GO" id="GO:0000272">
    <property type="term" value="P:polysaccharide catabolic process"/>
    <property type="evidence" value="ECO:0007669"/>
    <property type="project" value="UniProtKB-KW"/>
</dbReference>
<evidence type="ECO:0000256" key="4">
    <source>
        <dbReference type="SAM" id="SignalP"/>
    </source>
</evidence>
<dbReference type="SUPFAM" id="SSF49265">
    <property type="entry name" value="Fibronectin type III"/>
    <property type="match status" value="1"/>
</dbReference>
<keyword evidence="3" id="KW-0624">Polysaccharide degradation</keyword>
<dbReference type="Gene3D" id="2.60.40.420">
    <property type="entry name" value="Cupredoxins - blue copper proteins"/>
    <property type="match status" value="3"/>
</dbReference>
<dbReference type="GO" id="GO:0005507">
    <property type="term" value="F:copper ion binding"/>
    <property type="evidence" value="ECO:0007669"/>
    <property type="project" value="InterPro"/>
</dbReference>
<feature type="signal peptide" evidence="4">
    <location>
        <begin position="1"/>
        <end position="29"/>
    </location>
</feature>
<dbReference type="RefSeq" id="WP_245618195.1">
    <property type="nucleotide sequence ID" value="NZ_AVPL01000005.1"/>
</dbReference>
<dbReference type="eggNOG" id="COG2132">
    <property type="taxonomic scope" value="Bacteria"/>
</dbReference>
<sequence length="1569" mass="164632">MSRSATTRKYFSVAMVASAAMVASVAVQAVVVRPTVAAAAMPSGPTDETAVPHYFGPWPNWANSPLTLSTAAVAIEGAGTGAAGVAQVDPVTGGIKSIDVSSPGHDYVAGTTTVTVSGSSGTAATASATVSTSGVVIGFTGIVPGSGYTSFGVALSGGGGTGATAIGSGGVDSIAITDGGQGYTMPTVDFDMPESSEGVAPKAHATIDANGTVTSVVVDEPGSGYTSAPAVTIRNGTQFDPLNFPEGGGPAAVKATLALSAVNVVDFGSGYTSAPTVAVTDPSGTGTGAAATALSDVGAITAITVDSQGDGYLDKGMRKFVDDLPGTCLPPACSADPAAKYIPTGVPAPKKYNGVEADEYVIGLVQYRTKFSADLPTGTLVRGYVQLETPDNAAVSQGVPLTNELLDGTKVPVDGGYKGVTAPQYLGPFIGATKDKPVRITFRNLLPKGVDGDLFLPTDSSMMGSGMGPMGPMEPDNASTVMDEVRNPACTQSPKPLGGTCFADNRATLHLHGGVTPWISDGTPHQWITPAGENTTWPEGVSVQNVPDMTTAGAVTCAAKDDGCSTFFYTNQQSARLMFYHDHSWGITRLNVYAGEAGGYTIADDTEKKLIADGVIPGAADTIPLVVQDRTFVPGDKQLYDTKDASGAVTRYGQDPTWDKARWGREGDLWYHHVYMPAQNPGDTSGMSAYGRWMYGPWFWPPATGTKYGTIKNPYYDPACKLDVPTTWKYQTDPFCEPELIPGTPNISAGMEQFNDTPVVNGVAYPKVTLEPKPYRLRMLNAANDRFFNFQWYVADATQGDGTTEVALKPNELAAAQTDPTVSPTPVDSNNNAAGPDWVQIGTEGGFLPKPAVVDGQQPTTWITDPTRFDVGNVDKHSLLLAPAERADTVVDFSKFAGKTLILYNDAPAAFPARVPQYDYYTGAPDLSPTGAPSILPGYGPNTRTIMKVTIAASAPAPAYDVPKLNAAFAHKADGSGVFEASQPPTIVGQDAYDSAYGTNFPASSDCNVPGSTTTSCDGIVRINNTGSFGFNTLKAPTSKMVMDMEPKAIHDEMNSSTFDEFGRMQANLGIEAQPPTPGQQNVTLYPYVNPATELIDATNLPVADVRLNADGLPDGDVKVTPISSARDGTQIWRFTHNGVDSHPIHFHLYDVQVLNRVAWDNNVTLTEPNELGWKDTVRMNPLQDTIVALRPIIPKVPFEVPNAVRPLNPMMPLGSTAGFNSTDPQGVPTIDPVTNRLVNFGWEYVIHCHILSHEEMDMMRPESVALPPVKPELLTATLPATGKKVVTVTWNDNSITETAFLVQRSTNGSTWTTVGTVPVPIDGPNDHRLLTFTDATSNGTTAYSYRIVAQNAVGYGGDFPSMTVTSVSNTMTVNAPAATPAAPTLLTATVQPGPQVSLSWRDNATTETGFVIERAPAGTTTFATVGVAPARTNTGTTTFTDTTVAGSTSYDYRVRATNVAGTSAPSNTATATIGALAPATTIRSAVATRQGRNEQVTLAWDNVVGETGYRVQWSVTSDFATVAGSATTAADVLTYQTGNLARQVWYFRVGSVNSVGTAWSPPTLVPGA</sequence>
<organism evidence="6 7">
    <name type="scientific">Knoellia aerolata DSM 18566</name>
    <dbReference type="NCBI Taxonomy" id="1385519"/>
    <lineage>
        <taxon>Bacteria</taxon>
        <taxon>Bacillati</taxon>
        <taxon>Actinomycetota</taxon>
        <taxon>Actinomycetes</taxon>
        <taxon>Micrococcales</taxon>
        <taxon>Intrasporangiaceae</taxon>
        <taxon>Knoellia</taxon>
    </lineage>
</organism>